<keyword evidence="3" id="KW-1185">Reference proteome</keyword>
<evidence type="ECO:0000259" key="1">
    <source>
        <dbReference type="Pfam" id="PF06974"/>
    </source>
</evidence>
<evidence type="ECO:0000313" key="3">
    <source>
        <dbReference type="Proteomes" id="UP000708208"/>
    </source>
</evidence>
<dbReference type="Pfam" id="PF06974">
    <property type="entry name" value="WS_DGAT_C"/>
    <property type="match status" value="1"/>
</dbReference>
<name>A0A8J2JY72_9HEXA</name>
<reference evidence="2" key="1">
    <citation type="submission" date="2021-06" db="EMBL/GenBank/DDBJ databases">
        <authorList>
            <person name="Hodson N. C."/>
            <person name="Mongue J. A."/>
            <person name="Jaron S. K."/>
        </authorList>
    </citation>
    <scope>NUCLEOTIDE SEQUENCE</scope>
</reference>
<accession>A0A8J2JY72</accession>
<dbReference type="InterPro" id="IPR009721">
    <property type="entry name" value="O-acyltransferase_WSD1_C"/>
</dbReference>
<dbReference type="EMBL" id="CAJVCH010181861">
    <property type="protein sequence ID" value="CAG7729638.1"/>
    <property type="molecule type" value="Genomic_DNA"/>
</dbReference>
<gene>
    <name evidence="2" type="ORF">AFUS01_LOCUS18336</name>
</gene>
<organism evidence="2 3">
    <name type="scientific">Allacma fusca</name>
    <dbReference type="NCBI Taxonomy" id="39272"/>
    <lineage>
        <taxon>Eukaryota</taxon>
        <taxon>Metazoa</taxon>
        <taxon>Ecdysozoa</taxon>
        <taxon>Arthropoda</taxon>
        <taxon>Hexapoda</taxon>
        <taxon>Collembola</taxon>
        <taxon>Symphypleona</taxon>
        <taxon>Sminthuridae</taxon>
        <taxon>Allacma</taxon>
    </lineage>
</organism>
<feature type="domain" description="O-acyltransferase WSD1 C-terminal" evidence="1">
    <location>
        <begin position="10"/>
        <end position="126"/>
    </location>
</feature>
<protein>
    <recommendedName>
        <fullName evidence="1">O-acyltransferase WSD1 C-terminal domain-containing protein</fullName>
    </recommendedName>
</protein>
<proteinExistence type="predicted"/>
<dbReference type="AlphaFoldDB" id="A0A8J2JY72"/>
<evidence type="ECO:0000313" key="2">
    <source>
        <dbReference type="EMBL" id="CAG7729638.1"/>
    </source>
</evidence>
<sequence length="148" mass="16577">ICVGCKWKAKTDSSVKRLIEISRSLEALKTSSLPITQDLFIFGFALLPRRMTRFLFTKMVLSGGTVFASSFPVSNQYFYLDDLKIAKSFTSSGTLGDKIGITILATGTAGRTRLVVNIDKRLLPSNDLQQRLGLYIKEEIDQYLQLDM</sequence>
<feature type="non-terminal residue" evidence="2">
    <location>
        <position position="1"/>
    </location>
</feature>
<dbReference type="OrthoDB" id="619536at2759"/>
<dbReference type="Proteomes" id="UP000708208">
    <property type="component" value="Unassembled WGS sequence"/>
</dbReference>
<comment type="caution">
    <text evidence="2">The sequence shown here is derived from an EMBL/GenBank/DDBJ whole genome shotgun (WGS) entry which is preliminary data.</text>
</comment>